<dbReference type="CDD" id="cd00571">
    <property type="entry name" value="UreE"/>
    <property type="match status" value="1"/>
</dbReference>
<dbReference type="Pfam" id="PF02814">
    <property type="entry name" value="UreE_N"/>
    <property type="match status" value="1"/>
</dbReference>
<evidence type="ECO:0000313" key="9">
    <source>
        <dbReference type="Proteomes" id="UP000625316"/>
    </source>
</evidence>
<comment type="caution">
    <text evidence="8">The sequence shown here is derived from an EMBL/GenBank/DDBJ whole genome shotgun (WGS) entry which is preliminary data.</text>
</comment>
<protein>
    <recommendedName>
        <fullName evidence="5">Urease accessory protein UreE</fullName>
    </recommendedName>
</protein>
<dbReference type="GO" id="GO:0016151">
    <property type="term" value="F:nickel cation binding"/>
    <property type="evidence" value="ECO:0007669"/>
    <property type="project" value="UniProtKB-UniRule"/>
</dbReference>
<proteinExistence type="inferred from homology"/>
<dbReference type="SUPFAM" id="SSF69737">
    <property type="entry name" value="Urease metallochaperone UreE, C-terminal domain"/>
    <property type="match status" value="1"/>
</dbReference>
<dbReference type="Gene3D" id="2.60.260.20">
    <property type="entry name" value="Urease metallochaperone UreE, N-terminal domain"/>
    <property type="match status" value="1"/>
</dbReference>
<sequence length="159" mass="17801">MVVLTRRLAPDSQAAVIGILPLTADERTRSRYRHDLPDGSVVFLQLPRGTVLQDGDLLQADDGQQLRVSAKPEPVLTVTAATPLALMLATYHLGNRHVPLEVTDHYLRLAPDSVLQAMLVEQLQVQVKEEMAPFCPQAGAYQHHAHTHDDHRHDHHHHH</sequence>
<accession>A0A928VVG6</accession>
<dbReference type="GO" id="GO:0005737">
    <property type="term" value="C:cytoplasm"/>
    <property type="evidence" value="ECO:0007669"/>
    <property type="project" value="UniProtKB-SubCell"/>
</dbReference>
<name>A0A928VVG6_9CYAN</name>
<dbReference type="InterPro" id="IPR007864">
    <property type="entry name" value="UreE_C_dom"/>
</dbReference>
<comment type="subcellular location">
    <subcellularLocation>
        <location evidence="1 5">Cytoplasm</location>
    </subcellularLocation>
</comment>
<dbReference type="InterPro" id="IPR012406">
    <property type="entry name" value="UreE"/>
</dbReference>
<keyword evidence="2 5" id="KW-0963">Cytoplasm</keyword>
<evidence type="ECO:0000256" key="2">
    <source>
        <dbReference type="ARBA" id="ARBA00022490"/>
    </source>
</evidence>
<dbReference type="GO" id="GO:0065003">
    <property type="term" value="P:protein-containing complex assembly"/>
    <property type="evidence" value="ECO:0007669"/>
    <property type="project" value="InterPro"/>
</dbReference>
<dbReference type="Pfam" id="PF05194">
    <property type="entry name" value="UreE_C"/>
    <property type="match status" value="1"/>
</dbReference>
<dbReference type="SUPFAM" id="SSF69287">
    <property type="entry name" value="Urease metallochaperone UreE, N-terminal domain"/>
    <property type="match status" value="1"/>
</dbReference>
<evidence type="ECO:0000256" key="4">
    <source>
        <dbReference type="ARBA" id="ARBA00023186"/>
    </source>
</evidence>
<dbReference type="PIRSF" id="PIRSF036402">
    <property type="entry name" value="Ureas_acces_UreE"/>
    <property type="match status" value="1"/>
</dbReference>
<keyword evidence="3 5" id="KW-0533">Nickel</keyword>
<feature type="region of interest" description="Disordered" evidence="6">
    <location>
        <begin position="140"/>
        <end position="159"/>
    </location>
</feature>
<evidence type="ECO:0000256" key="5">
    <source>
        <dbReference type="HAMAP-Rule" id="MF_00822"/>
    </source>
</evidence>
<evidence type="ECO:0000256" key="3">
    <source>
        <dbReference type="ARBA" id="ARBA00022596"/>
    </source>
</evidence>
<dbReference type="AlphaFoldDB" id="A0A928VVG6"/>
<evidence type="ECO:0000256" key="1">
    <source>
        <dbReference type="ARBA" id="ARBA00004496"/>
    </source>
</evidence>
<dbReference type="Gene3D" id="3.30.70.790">
    <property type="entry name" value="UreE, C-terminal domain"/>
    <property type="match status" value="1"/>
</dbReference>
<dbReference type="RefSeq" id="WP_264327615.1">
    <property type="nucleotide sequence ID" value="NZ_JADEXQ010000126.1"/>
</dbReference>
<dbReference type="HAMAP" id="MF_00822">
    <property type="entry name" value="UreE"/>
    <property type="match status" value="1"/>
</dbReference>
<dbReference type="GO" id="GO:0051082">
    <property type="term" value="F:unfolded protein binding"/>
    <property type="evidence" value="ECO:0007669"/>
    <property type="project" value="UniProtKB-UniRule"/>
</dbReference>
<dbReference type="SMART" id="SM00988">
    <property type="entry name" value="UreE_N"/>
    <property type="match status" value="1"/>
</dbReference>
<evidence type="ECO:0000256" key="6">
    <source>
        <dbReference type="SAM" id="MobiDB-lite"/>
    </source>
</evidence>
<comment type="similarity">
    <text evidence="5">Belongs to the UreE family.</text>
</comment>
<feature type="domain" description="UreE urease accessory N-terminal" evidence="7">
    <location>
        <begin position="1"/>
        <end position="66"/>
    </location>
</feature>
<dbReference type="InterPro" id="IPR004029">
    <property type="entry name" value="UreE_N"/>
</dbReference>
<reference evidence="8" key="1">
    <citation type="submission" date="2020-10" db="EMBL/GenBank/DDBJ databases">
        <authorList>
            <person name="Castelo-Branco R."/>
            <person name="Eusebio N."/>
            <person name="Adriana R."/>
            <person name="Vieira A."/>
            <person name="Brugerolle De Fraissinette N."/>
            <person name="Rezende De Castro R."/>
            <person name="Schneider M.P."/>
            <person name="Vasconcelos V."/>
            <person name="Leao P.N."/>
        </authorList>
    </citation>
    <scope>NUCLEOTIDE SEQUENCE</scope>
    <source>
        <strain evidence="8">LEGE 11480</strain>
    </source>
</reference>
<evidence type="ECO:0000259" key="7">
    <source>
        <dbReference type="SMART" id="SM00988"/>
    </source>
</evidence>
<dbReference type="EMBL" id="JADEXQ010000126">
    <property type="protein sequence ID" value="MBE9032799.1"/>
    <property type="molecule type" value="Genomic_DNA"/>
</dbReference>
<organism evidence="8 9">
    <name type="scientific">Romeriopsis navalis LEGE 11480</name>
    <dbReference type="NCBI Taxonomy" id="2777977"/>
    <lineage>
        <taxon>Bacteria</taxon>
        <taxon>Bacillati</taxon>
        <taxon>Cyanobacteriota</taxon>
        <taxon>Cyanophyceae</taxon>
        <taxon>Leptolyngbyales</taxon>
        <taxon>Leptolyngbyaceae</taxon>
        <taxon>Romeriopsis</taxon>
        <taxon>Romeriopsis navalis</taxon>
    </lineage>
</organism>
<dbReference type="Proteomes" id="UP000625316">
    <property type="component" value="Unassembled WGS sequence"/>
</dbReference>
<dbReference type="NCBIfam" id="NF009751">
    <property type="entry name" value="PRK13261.1-1"/>
    <property type="match status" value="1"/>
</dbReference>
<evidence type="ECO:0000313" key="8">
    <source>
        <dbReference type="EMBL" id="MBE9032799.1"/>
    </source>
</evidence>
<gene>
    <name evidence="5 8" type="primary">ureE</name>
    <name evidence="8" type="ORF">IQ266_23970</name>
</gene>
<keyword evidence="9" id="KW-1185">Reference proteome</keyword>
<dbReference type="GO" id="GO:0006457">
    <property type="term" value="P:protein folding"/>
    <property type="evidence" value="ECO:0007669"/>
    <property type="project" value="InterPro"/>
</dbReference>
<dbReference type="GO" id="GO:0019627">
    <property type="term" value="P:urea metabolic process"/>
    <property type="evidence" value="ECO:0007669"/>
    <property type="project" value="InterPro"/>
</dbReference>
<dbReference type="InterPro" id="IPR036118">
    <property type="entry name" value="UreE_N_sf"/>
</dbReference>
<keyword evidence="4 5" id="KW-0143">Chaperone</keyword>
<comment type="function">
    <text evidence="5">Involved in urease metallocenter assembly. Binds nickel. Probably functions as a nickel donor during metallocenter assembly.</text>
</comment>